<proteinExistence type="predicted"/>
<evidence type="ECO:0000313" key="3">
    <source>
        <dbReference type="Proteomes" id="UP000314294"/>
    </source>
</evidence>
<dbReference type="EMBL" id="SRLO01001452">
    <property type="protein sequence ID" value="TNN37719.1"/>
    <property type="molecule type" value="Genomic_DNA"/>
</dbReference>
<dbReference type="AlphaFoldDB" id="A0A4Z2F945"/>
<evidence type="ECO:0000256" key="1">
    <source>
        <dbReference type="SAM" id="MobiDB-lite"/>
    </source>
</evidence>
<reference evidence="2 3" key="1">
    <citation type="submission" date="2019-03" db="EMBL/GenBank/DDBJ databases">
        <title>First draft genome of Liparis tanakae, snailfish: a comprehensive survey of snailfish specific genes.</title>
        <authorList>
            <person name="Kim W."/>
            <person name="Song I."/>
            <person name="Jeong J.-H."/>
            <person name="Kim D."/>
            <person name="Kim S."/>
            <person name="Ryu S."/>
            <person name="Song J.Y."/>
            <person name="Lee S.K."/>
        </authorList>
    </citation>
    <scope>NUCLEOTIDE SEQUENCE [LARGE SCALE GENOMIC DNA]</scope>
    <source>
        <tissue evidence="2">Muscle</tissue>
    </source>
</reference>
<comment type="caution">
    <text evidence="2">The sequence shown here is derived from an EMBL/GenBank/DDBJ whole genome shotgun (WGS) entry which is preliminary data.</text>
</comment>
<sequence>MDLVRGTSQDQCGSRPCYRGGPVEPGRTGPEGVGAPERFQAEQDQSGSRQNRTRAVPGRTGPEGVEGRAEGPPAAAVAASVHQREPEAKCRVAAEWPSLKQFQASQ</sequence>
<organism evidence="2 3">
    <name type="scientific">Liparis tanakae</name>
    <name type="common">Tanaka's snailfish</name>
    <dbReference type="NCBI Taxonomy" id="230148"/>
    <lineage>
        <taxon>Eukaryota</taxon>
        <taxon>Metazoa</taxon>
        <taxon>Chordata</taxon>
        <taxon>Craniata</taxon>
        <taxon>Vertebrata</taxon>
        <taxon>Euteleostomi</taxon>
        <taxon>Actinopterygii</taxon>
        <taxon>Neopterygii</taxon>
        <taxon>Teleostei</taxon>
        <taxon>Neoteleostei</taxon>
        <taxon>Acanthomorphata</taxon>
        <taxon>Eupercaria</taxon>
        <taxon>Perciformes</taxon>
        <taxon>Cottioidei</taxon>
        <taxon>Cottales</taxon>
        <taxon>Liparidae</taxon>
        <taxon>Liparis</taxon>
    </lineage>
</organism>
<name>A0A4Z2F945_9TELE</name>
<dbReference type="Proteomes" id="UP000314294">
    <property type="component" value="Unassembled WGS sequence"/>
</dbReference>
<gene>
    <name evidence="2" type="ORF">EYF80_052116</name>
</gene>
<protein>
    <submittedName>
        <fullName evidence="2">Uncharacterized protein</fullName>
    </submittedName>
</protein>
<accession>A0A4Z2F945</accession>
<keyword evidence="3" id="KW-1185">Reference proteome</keyword>
<evidence type="ECO:0000313" key="2">
    <source>
        <dbReference type="EMBL" id="TNN37719.1"/>
    </source>
</evidence>
<feature type="region of interest" description="Disordered" evidence="1">
    <location>
        <begin position="1"/>
        <end position="74"/>
    </location>
</feature>
<feature type="compositionally biased region" description="Polar residues" evidence="1">
    <location>
        <begin position="1"/>
        <end position="12"/>
    </location>
</feature>